<evidence type="ECO:0000313" key="4">
    <source>
        <dbReference type="Proteomes" id="UP000253759"/>
    </source>
</evidence>
<feature type="transmembrane region" description="Helical" evidence="1">
    <location>
        <begin position="112"/>
        <end position="139"/>
    </location>
</feature>
<dbReference type="EMBL" id="QQNH01000030">
    <property type="protein sequence ID" value="RDE07880.1"/>
    <property type="molecule type" value="Genomic_DNA"/>
</dbReference>
<keyword evidence="1" id="KW-0812">Transmembrane</keyword>
<evidence type="ECO:0000259" key="2">
    <source>
        <dbReference type="Pfam" id="PF01970"/>
    </source>
</evidence>
<name>A0A369W3F2_9HYPH</name>
<feature type="transmembrane region" description="Helical" evidence="1">
    <location>
        <begin position="23"/>
        <end position="53"/>
    </location>
</feature>
<feature type="transmembrane region" description="Helical" evidence="1">
    <location>
        <begin position="174"/>
        <end position="192"/>
    </location>
</feature>
<feature type="transmembrane region" description="Helical" evidence="1">
    <location>
        <begin position="396"/>
        <end position="427"/>
    </location>
</feature>
<keyword evidence="1" id="KW-1133">Transmembrane helix</keyword>
<feature type="transmembrane region" description="Helical" evidence="1">
    <location>
        <begin position="327"/>
        <end position="348"/>
    </location>
</feature>
<proteinExistence type="predicted"/>
<comment type="caution">
    <text evidence="3">The sequence shown here is derived from an EMBL/GenBank/DDBJ whole genome shotgun (WGS) entry which is preliminary data.</text>
</comment>
<dbReference type="PANTHER" id="PTHR35342:SF5">
    <property type="entry name" value="TRICARBOXYLIC TRANSPORT PROTEIN"/>
    <property type="match status" value="1"/>
</dbReference>
<dbReference type="InterPro" id="IPR002823">
    <property type="entry name" value="DUF112_TM"/>
</dbReference>
<evidence type="ECO:0000256" key="1">
    <source>
        <dbReference type="SAM" id="Phobius"/>
    </source>
</evidence>
<dbReference type="AlphaFoldDB" id="A0A369W3F2"/>
<protein>
    <submittedName>
        <fullName evidence="3">Tripartite tricarboxylate transporter permease</fullName>
    </submittedName>
</protein>
<organism evidence="3 4">
    <name type="scientific">Pelagibacterium lacus</name>
    <dbReference type="NCBI Taxonomy" id="2282655"/>
    <lineage>
        <taxon>Bacteria</taxon>
        <taxon>Pseudomonadati</taxon>
        <taxon>Pseudomonadota</taxon>
        <taxon>Alphaproteobacteria</taxon>
        <taxon>Hyphomicrobiales</taxon>
        <taxon>Devosiaceae</taxon>
        <taxon>Pelagibacterium</taxon>
    </lineage>
</organism>
<dbReference type="Pfam" id="PF01970">
    <property type="entry name" value="TctA"/>
    <property type="match status" value="1"/>
</dbReference>
<gene>
    <name evidence="3" type="ORF">DVH29_14355</name>
</gene>
<feature type="transmembrane region" description="Helical" evidence="1">
    <location>
        <begin position="360"/>
        <end position="384"/>
    </location>
</feature>
<feature type="transmembrane region" description="Helical" evidence="1">
    <location>
        <begin position="472"/>
        <end position="492"/>
    </location>
</feature>
<dbReference type="Proteomes" id="UP000253759">
    <property type="component" value="Unassembled WGS sequence"/>
</dbReference>
<feature type="transmembrane region" description="Helical" evidence="1">
    <location>
        <begin position="262"/>
        <end position="285"/>
    </location>
</feature>
<feature type="domain" description="DUF112" evidence="2">
    <location>
        <begin position="24"/>
        <end position="444"/>
    </location>
</feature>
<feature type="transmembrane region" description="Helical" evidence="1">
    <location>
        <begin position="65"/>
        <end position="86"/>
    </location>
</feature>
<dbReference type="RefSeq" id="WP_114646884.1">
    <property type="nucleotide sequence ID" value="NZ_QQNH01000030.1"/>
</dbReference>
<dbReference type="OrthoDB" id="7912266at2"/>
<accession>A0A369W3F2</accession>
<keyword evidence="1" id="KW-0472">Membrane</keyword>
<reference evidence="4" key="1">
    <citation type="submission" date="2018-07" db="EMBL/GenBank/DDBJ databases">
        <authorList>
            <person name="Liu B.-T."/>
            <person name="Du Z."/>
        </authorList>
    </citation>
    <scope>NUCLEOTIDE SEQUENCE [LARGE SCALE GENOMIC DNA]</scope>
    <source>
        <strain evidence="4">XYN52</strain>
    </source>
</reference>
<evidence type="ECO:0000313" key="3">
    <source>
        <dbReference type="EMBL" id="RDE07880.1"/>
    </source>
</evidence>
<feature type="transmembrane region" description="Helical" evidence="1">
    <location>
        <begin position="151"/>
        <end position="168"/>
    </location>
</feature>
<sequence length="511" mass="54055">MDILTELSANASMGLAVALQPANILYCFIGVFLGTLLGVIPGIGTLAAMTLLFPFTFQLEPTSGLIMLAGIYYGTNYGGTIAAILLNVPGTPGASVTCLDGYPMAKQGRAGVALLMTAVPSFVGASFGIILLMVFAPVISENALRFGPAEYFSLMVLGLVAACTISSGSAAKGLAMVVLGIAFGLVGSDIYTGTQRFTFGVPVLTDGIELVALAMGLFGLPEVIASVRGAKDVKLTQKRVTLKSMIPTRDDIRRSLAPMLRASGIGSFFGTLPGTGGLIASFMSYSVEKRVSKDPSRFGKGAIEGVVAPETANNAADMTAFIPTLTLGIPGSTQMAIMLGIFIIHGITPGPQILTQHPELVWGLIMSFWLGNILLLVLNIPLIGLWVRMLSIPYSLLYPGIVVFICAGVYSISNSVADVIVMVFFGALGYLMRYLNFPAAPLILGFVLGPMIEEHFRRAMLYSRGDPATFIQSPISGVILAISAVLVIWTIVNAFRSHRQRRALNEGINQV</sequence>
<dbReference type="PANTHER" id="PTHR35342">
    <property type="entry name" value="TRICARBOXYLIC TRANSPORT PROTEIN"/>
    <property type="match status" value="1"/>
</dbReference>
<keyword evidence="4" id="KW-1185">Reference proteome</keyword>